<evidence type="ECO:0000256" key="12">
    <source>
        <dbReference type="SAM" id="SignalP"/>
    </source>
</evidence>
<dbReference type="Proteomes" id="UP000016922">
    <property type="component" value="Unassembled WGS sequence"/>
</dbReference>
<evidence type="ECO:0000313" key="15">
    <source>
        <dbReference type="Proteomes" id="UP000016922"/>
    </source>
</evidence>
<dbReference type="Pfam" id="PF00457">
    <property type="entry name" value="Glyco_hydro_11"/>
    <property type="match status" value="1"/>
</dbReference>
<feature type="domain" description="GH11" evidence="13">
    <location>
        <begin position="10"/>
        <end position="201"/>
    </location>
</feature>
<dbReference type="EMBL" id="KE145360">
    <property type="protein sequence ID" value="EPE32113.1"/>
    <property type="molecule type" value="Genomic_DNA"/>
</dbReference>
<keyword evidence="14" id="KW-0430">Lectin</keyword>
<keyword evidence="12" id="KW-0732">Signal</keyword>
<evidence type="ECO:0000256" key="11">
    <source>
        <dbReference type="RuleBase" id="RU362015"/>
    </source>
</evidence>
<keyword evidence="15" id="KW-1185">Reference proteome</keyword>
<dbReference type="HOGENOM" id="CLU_052631_3_2_1"/>
<proteinExistence type="inferred from homology"/>
<dbReference type="GeneID" id="19471236"/>
<name>S3E0R3_GLAL2</name>
<dbReference type="PROSITE" id="PS51761">
    <property type="entry name" value="GH11_3"/>
    <property type="match status" value="1"/>
</dbReference>
<organism evidence="14 15">
    <name type="scientific">Glarea lozoyensis (strain ATCC 20868 / MF5171)</name>
    <dbReference type="NCBI Taxonomy" id="1116229"/>
    <lineage>
        <taxon>Eukaryota</taxon>
        <taxon>Fungi</taxon>
        <taxon>Dikarya</taxon>
        <taxon>Ascomycota</taxon>
        <taxon>Pezizomycotina</taxon>
        <taxon>Leotiomycetes</taxon>
        <taxon>Helotiales</taxon>
        <taxon>Helotiaceae</taxon>
        <taxon>Glarea</taxon>
    </lineage>
</organism>
<dbReference type="GO" id="GO:0045493">
    <property type="term" value="P:xylan catabolic process"/>
    <property type="evidence" value="ECO:0007669"/>
    <property type="project" value="UniProtKB-UniRule"/>
</dbReference>
<comment type="catalytic activity">
    <reaction evidence="1 10 11">
        <text>Endohydrolysis of (1-&gt;4)-beta-D-xylosidic linkages in xylans.</text>
        <dbReference type="EC" id="3.2.1.8"/>
    </reaction>
</comment>
<evidence type="ECO:0000256" key="5">
    <source>
        <dbReference type="ARBA" id="ARBA00022651"/>
    </source>
</evidence>
<keyword evidence="5 10" id="KW-0858">Xylan degradation</keyword>
<evidence type="ECO:0000256" key="4">
    <source>
        <dbReference type="ARBA" id="ARBA00012590"/>
    </source>
</evidence>
<comment type="similarity">
    <text evidence="3 10 11">Belongs to the glycosyl hydrolase 11 (cellulase G) family.</text>
</comment>
<evidence type="ECO:0000256" key="1">
    <source>
        <dbReference type="ARBA" id="ARBA00000681"/>
    </source>
</evidence>
<dbReference type="PRINTS" id="PR00911">
    <property type="entry name" value="GLHYDRLASE11"/>
</dbReference>
<protein>
    <recommendedName>
        <fullName evidence="4 10">Endo-1,4-beta-xylanase</fullName>
        <ecNumber evidence="4 10">3.2.1.8</ecNumber>
    </recommendedName>
</protein>
<dbReference type="eggNOG" id="ENOG502RXA7">
    <property type="taxonomic scope" value="Eukaryota"/>
</dbReference>
<evidence type="ECO:0000256" key="6">
    <source>
        <dbReference type="ARBA" id="ARBA00022801"/>
    </source>
</evidence>
<keyword evidence="8 10" id="KW-0326">Glycosidase</keyword>
<evidence type="ECO:0000256" key="3">
    <source>
        <dbReference type="ARBA" id="ARBA00007792"/>
    </source>
</evidence>
<dbReference type="Gene3D" id="2.60.120.180">
    <property type="match status" value="1"/>
</dbReference>
<dbReference type="InterPro" id="IPR018208">
    <property type="entry name" value="GH11_AS_1"/>
</dbReference>
<dbReference type="GO" id="GO:0031176">
    <property type="term" value="F:endo-1,4-beta-xylanase activity"/>
    <property type="evidence" value="ECO:0007669"/>
    <property type="project" value="UniProtKB-UniRule"/>
</dbReference>
<dbReference type="InterPro" id="IPR033123">
    <property type="entry name" value="GH11_dom"/>
</dbReference>
<dbReference type="GO" id="GO:0030246">
    <property type="term" value="F:carbohydrate binding"/>
    <property type="evidence" value="ECO:0007669"/>
    <property type="project" value="UniProtKB-KW"/>
</dbReference>
<evidence type="ECO:0000256" key="2">
    <source>
        <dbReference type="ARBA" id="ARBA00004851"/>
    </source>
</evidence>
<keyword evidence="9 10" id="KW-0624">Polysaccharide degradation</keyword>
<keyword evidence="6 10" id="KW-0378">Hydrolase</keyword>
<feature type="active site" description="Nucleophile" evidence="10">
    <location>
        <position position="95"/>
    </location>
</feature>
<dbReference type="InterPro" id="IPR013319">
    <property type="entry name" value="GH11/12"/>
</dbReference>
<evidence type="ECO:0000256" key="8">
    <source>
        <dbReference type="ARBA" id="ARBA00023295"/>
    </source>
</evidence>
<dbReference type="InterPro" id="IPR001137">
    <property type="entry name" value="Glyco_hydro_11"/>
</dbReference>
<dbReference type="PANTHER" id="PTHR46828:SF2">
    <property type="entry name" value="ENDO-1,4-BETA-XYLANASE A-RELATED"/>
    <property type="match status" value="1"/>
</dbReference>
<comment type="pathway">
    <text evidence="2 10 11">Glycan degradation; xylan degradation.</text>
</comment>
<gene>
    <name evidence="14" type="ORF">GLAREA_12195</name>
</gene>
<dbReference type="OrthoDB" id="2115822at2759"/>
<evidence type="ECO:0000313" key="14">
    <source>
        <dbReference type="EMBL" id="EPE32113.1"/>
    </source>
</evidence>
<dbReference type="InterPro" id="IPR013320">
    <property type="entry name" value="ConA-like_dom_sf"/>
</dbReference>
<feature type="signal peptide" evidence="12">
    <location>
        <begin position="1"/>
        <end position="19"/>
    </location>
</feature>
<dbReference type="AlphaFoldDB" id="S3E0R3"/>
<accession>S3E0R3</accession>
<dbReference type="UniPathway" id="UPA00114"/>
<evidence type="ECO:0000256" key="7">
    <source>
        <dbReference type="ARBA" id="ARBA00023277"/>
    </source>
</evidence>
<evidence type="ECO:0000259" key="13">
    <source>
        <dbReference type="PROSITE" id="PS51761"/>
    </source>
</evidence>
<sequence>MVSSTSVFLILSAVLGASAQSYFSSWWTDGVAKAKYTNGAGGKYDVSWSGNKGNFVGGKGWSTGGSRTINYTSTFTPNGNAYLTIYGWTTNPLVEYYIVESYGTHVPSDNPEAVFKGNLTSDGGEYEIWTKIRKNKPSIQGTATFPQFWSIRNVKKAGGTVTTGNHFKAWKEAGLKLGSHNYMIVAVEGQDSNGTASVNVGANPG</sequence>
<dbReference type="RefSeq" id="XP_008081168.1">
    <property type="nucleotide sequence ID" value="XM_008082977.1"/>
</dbReference>
<feature type="chain" id="PRO_5004508437" description="Endo-1,4-beta-xylanase" evidence="12">
    <location>
        <begin position="20"/>
        <end position="205"/>
    </location>
</feature>
<evidence type="ECO:0000256" key="10">
    <source>
        <dbReference type="PROSITE-ProRule" id="PRU01097"/>
    </source>
</evidence>
<dbReference type="SUPFAM" id="SSF49899">
    <property type="entry name" value="Concanavalin A-like lectins/glucanases"/>
    <property type="match status" value="1"/>
</dbReference>
<dbReference type="PROSITE" id="PS00776">
    <property type="entry name" value="GH11_1"/>
    <property type="match status" value="1"/>
</dbReference>
<dbReference type="OMA" id="YWSIRYE"/>
<dbReference type="KEGG" id="glz:GLAREA_12195"/>
<feature type="active site" description="Proton donor" evidence="10">
    <location>
        <position position="188"/>
    </location>
</feature>
<evidence type="ECO:0000256" key="9">
    <source>
        <dbReference type="ARBA" id="ARBA00023326"/>
    </source>
</evidence>
<dbReference type="PANTHER" id="PTHR46828">
    <property type="entry name" value="ENDO-1,4-BETA-XYLANASE A-RELATED"/>
    <property type="match status" value="1"/>
</dbReference>
<keyword evidence="7 10" id="KW-0119">Carbohydrate metabolism</keyword>
<reference evidence="14 15" key="1">
    <citation type="journal article" date="2013" name="BMC Genomics">
        <title>Genomics-driven discovery of the pneumocandin biosynthetic gene cluster in the fungus Glarea lozoyensis.</title>
        <authorList>
            <person name="Chen L."/>
            <person name="Yue Q."/>
            <person name="Zhang X."/>
            <person name="Xiang M."/>
            <person name="Wang C."/>
            <person name="Li S."/>
            <person name="Che Y."/>
            <person name="Ortiz-Lopez F.J."/>
            <person name="Bills G.F."/>
            <person name="Liu X."/>
            <person name="An Z."/>
        </authorList>
    </citation>
    <scope>NUCLEOTIDE SEQUENCE [LARGE SCALE GENOMIC DNA]</scope>
    <source>
        <strain evidence="15">ATCC 20868 / MF5171</strain>
    </source>
</reference>
<dbReference type="EC" id="3.2.1.8" evidence="4 10"/>